<organism evidence="1">
    <name type="scientific">candidate division WOR-3 bacterium</name>
    <dbReference type="NCBI Taxonomy" id="2052148"/>
    <lineage>
        <taxon>Bacteria</taxon>
        <taxon>Bacteria division WOR-3</taxon>
    </lineage>
</organism>
<dbReference type="AlphaFoldDB" id="A0A7V5LUQ7"/>
<accession>A0A7V5LUQ7</accession>
<name>A0A7V5LUQ7_UNCW3</name>
<dbReference type="Gene3D" id="2.40.33.20">
    <property type="entry name" value="PK beta-barrel domain-like"/>
    <property type="match status" value="1"/>
</dbReference>
<dbReference type="Proteomes" id="UP000886050">
    <property type="component" value="Unassembled WGS sequence"/>
</dbReference>
<reference evidence="1" key="1">
    <citation type="journal article" date="2020" name="mSystems">
        <title>Genome- and Community-Level Interaction Insights into Carbon Utilization and Element Cycling Functions of Hydrothermarchaeota in Hydrothermal Sediment.</title>
        <authorList>
            <person name="Zhou Z."/>
            <person name="Liu Y."/>
            <person name="Xu W."/>
            <person name="Pan J."/>
            <person name="Luo Z.H."/>
            <person name="Li M."/>
        </authorList>
    </citation>
    <scope>NUCLEOTIDE SEQUENCE [LARGE SCALE GENOMIC DNA]</scope>
    <source>
        <strain evidence="1">HyVt-96</strain>
    </source>
</reference>
<gene>
    <name evidence="1" type="ORF">ENL43_03140</name>
</gene>
<protein>
    <submittedName>
        <fullName evidence="1">MOSC domain-containing protein</fullName>
    </submittedName>
</protein>
<proteinExistence type="predicted"/>
<dbReference type="SUPFAM" id="SSF50800">
    <property type="entry name" value="PK beta-barrel domain-like"/>
    <property type="match status" value="1"/>
</dbReference>
<dbReference type="EMBL" id="DRTX01000159">
    <property type="protein sequence ID" value="HHF53341.1"/>
    <property type="molecule type" value="Genomic_DNA"/>
</dbReference>
<comment type="caution">
    <text evidence="1">The sequence shown here is derived from an EMBL/GenBank/DDBJ whole genome shotgun (WGS) entry which is preliminary data.</text>
</comment>
<evidence type="ECO:0000313" key="1">
    <source>
        <dbReference type="EMBL" id="HHF53341.1"/>
    </source>
</evidence>
<dbReference type="InterPro" id="IPR011037">
    <property type="entry name" value="Pyrv_Knase-like_insert_dom_sf"/>
</dbReference>
<sequence length="65" mass="7229">MRTLGLDVNPGDFAENITLSENIKPEDFRVGQRIITNRGVVLEITQIGKKCHTACNIMRITGKCV</sequence>
<feature type="non-terminal residue" evidence="1">
    <location>
        <position position="65"/>
    </location>
</feature>